<keyword evidence="4" id="KW-1185">Reference proteome</keyword>
<feature type="region of interest" description="Disordered" evidence="1">
    <location>
        <begin position="1"/>
        <end position="24"/>
    </location>
</feature>
<keyword evidence="2" id="KW-1133">Transmembrane helix</keyword>
<evidence type="ECO:0000256" key="1">
    <source>
        <dbReference type="SAM" id="MobiDB-lite"/>
    </source>
</evidence>
<protein>
    <submittedName>
        <fullName evidence="3">Uncharacterized protein</fullName>
    </submittedName>
</protein>
<evidence type="ECO:0000313" key="3">
    <source>
        <dbReference type="EMBL" id="KAJ8369219.1"/>
    </source>
</evidence>
<feature type="compositionally biased region" description="Basic and acidic residues" evidence="1">
    <location>
        <begin position="12"/>
        <end position="21"/>
    </location>
</feature>
<accession>A0A9Q1FWP4</accession>
<keyword evidence="2" id="KW-0812">Transmembrane</keyword>
<sequence>MQWRSHGLAEMTPDKHGEHSPWEFSSDLEGLHERDGGTLTTVGEVLSSRQLFLRRGLALCAMLVILAAGILTNMLLLAIFR</sequence>
<comment type="caution">
    <text evidence="3">The sequence shown here is derived from an EMBL/GenBank/DDBJ whole genome shotgun (WGS) entry which is preliminary data.</text>
</comment>
<organism evidence="3 4">
    <name type="scientific">Synaphobranchus kaupii</name>
    <name type="common">Kaup's arrowtooth eel</name>
    <dbReference type="NCBI Taxonomy" id="118154"/>
    <lineage>
        <taxon>Eukaryota</taxon>
        <taxon>Metazoa</taxon>
        <taxon>Chordata</taxon>
        <taxon>Craniata</taxon>
        <taxon>Vertebrata</taxon>
        <taxon>Euteleostomi</taxon>
        <taxon>Actinopterygii</taxon>
        <taxon>Neopterygii</taxon>
        <taxon>Teleostei</taxon>
        <taxon>Anguilliformes</taxon>
        <taxon>Synaphobranchidae</taxon>
        <taxon>Synaphobranchus</taxon>
    </lineage>
</organism>
<proteinExistence type="predicted"/>
<evidence type="ECO:0000256" key="2">
    <source>
        <dbReference type="SAM" id="Phobius"/>
    </source>
</evidence>
<keyword evidence="2" id="KW-0472">Membrane</keyword>
<name>A0A9Q1FWP4_SYNKA</name>
<dbReference type="EMBL" id="JAINUF010000003">
    <property type="protein sequence ID" value="KAJ8369219.1"/>
    <property type="molecule type" value="Genomic_DNA"/>
</dbReference>
<gene>
    <name evidence="3" type="ORF">SKAU_G00092470</name>
</gene>
<reference evidence="3" key="1">
    <citation type="journal article" date="2023" name="Science">
        <title>Genome structures resolve the early diversification of teleost fishes.</title>
        <authorList>
            <person name="Parey E."/>
            <person name="Louis A."/>
            <person name="Montfort J."/>
            <person name="Bouchez O."/>
            <person name="Roques C."/>
            <person name="Iampietro C."/>
            <person name="Lluch J."/>
            <person name="Castinel A."/>
            <person name="Donnadieu C."/>
            <person name="Desvignes T."/>
            <person name="Floi Bucao C."/>
            <person name="Jouanno E."/>
            <person name="Wen M."/>
            <person name="Mejri S."/>
            <person name="Dirks R."/>
            <person name="Jansen H."/>
            <person name="Henkel C."/>
            <person name="Chen W.J."/>
            <person name="Zahm M."/>
            <person name="Cabau C."/>
            <person name="Klopp C."/>
            <person name="Thompson A.W."/>
            <person name="Robinson-Rechavi M."/>
            <person name="Braasch I."/>
            <person name="Lecointre G."/>
            <person name="Bobe J."/>
            <person name="Postlethwait J.H."/>
            <person name="Berthelot C."/>
            <person name="Roest Crollius H."/>
            <person name="Guiguen Y."/>
        </authorList>
    </citation>
    <scope>NUCLEOTIDE SEQUENCE</scope>
    <source>
        <strain evidence="3">WJC10195</strain>
    </source>
</reference>
<evidence type="ECO:0000313" key="4">
    <source>
        <dbReference type="Proteomes" id="UP001152622"/>
    </source>
</evidence>
<feature type="transmembrane region" description="Helical" evidence="2">
    <location>
        <begin position="56"/>
        <end position="80"/>
    </location>
</feature>
<dbReference type="Proteomes" id="UP001152622">
    <property type="component" value="Chromosome 3"/>
</dbReference>
<dbReference type="AlphaFoldDB" id="A0A9Q1FWP4"/>